<name>A0AAD3CLH8_9STRA</name>
<sequence>MVIAKSSFFVALLWPLGYISSTDLREFEEGNNLVGGPNTPTDPCATVRCADPCALEPFPCGENEKCEFGEKDGCCFLPKCTKIDEDTVDSCRDVKCEDPCQISSRRLKGSKSTKSACAKKETCQANGPIVDCCPTATCVDTCSITTCFISDFCTQIETKCGNDKECENVFGKYDCCPSGYQCKKNKSKRGL</sequence>
<feature type="signal peptide" evidence="1">
    <location>
        <begin position="1"/>
        <end position="21"/>
    </location>
</feature>
<evidence type="ECO:0000313" key="2">
    <source>
        <dbReference type="EMBL" id="GFH47889.1"/>
    </source>
</evidence>
<dbReference type="Proteomes" id="UP001054902">
    <property type="component" value="Unassembled WGS sequence"/>
</dbReference>
<dbReference type="AlphaFoldDB" id="A0AAD3CLH8"/>
<organism evidence="2 3">
    <name type="scientific">Chaetoceros tenuissimus</name>
    <dbReference type="NCBI Taxonomy" id="426638"/>
    <lineage>
        <taxon>Eukaryota</taxon>
        <taxon>Sar</taxon>
        <taxon>Stramenopiles</taxon>
        <taxon>Ochrophyta</taxon>
        <taxon>Bacillariophyta</taxon>
        <taxon>Coscinodiscophyceae</taxon>
        <taxon>Chaetocerotophycidae</taxon>
        <taxon>Chaetocerotales</taxon>
        <taxon>Chaetocerotaceae</taxon>
        <taxon>Chaetoceros</taxon>
    </lineage>
</organism>
<reference evidence="2 3" key="1">
    <citation type="journal article" date="2021" name="Sci. Rep.">
        <title>The genome of the diatom Chaetoceros tenuissimus carries an ancient integrated fragment of an extant virus.</title>
        <authorList>
            <person name="Hongo Y."/>
            <person name="Kimura K."/>
            <person name="Takaki Y."/>
            <person name="Yoshida Y."/>
            <person name="Baba S."/>
            <person name="Kobayashi G."/>
            <person name="Nagasaki K."/>
            <person name="Hano T."/>
            <person name="Tomaru Y."/>
        </authorList>
    </citation>
    <scope>NUCLEOTIDE SEQUENCE [LARGE SCALE GENOMIC DNA]</scope>
    <source>
        <strain evidence="2 3">NIES-3715</strain>
    </source>
</reference>
<comment type="caution">
    <text evidence="2">The sequence shown here is derived from an EMBL/GenBank/DDBJ whole genome shotgun (WGS) entry which is preliminary data.</text>
</comment>
<keyword evidence="3" id="KW-1185">Reference proteome</keyword>
<proteinExistence type="predicted"/>
<gene>
    <name evidence="2" type="ORF">CTEN210_04365</name>
</gene>
<protein>
    <submittedName>
        <fullName evidence="2">Uncharacterized protein</fullName>
    </submittedName>
</protein>
<evidence type="ECO:0000256" key="1">
    <source>
        <dbReference type="SAM" id="SignalP"/>
    </source>
</evidence>
<feature type="chain" id="PRO_5041901389" evidence="1">
    <location>
        <begin position="22"/>
        <end position="191"/>
    </location>
</feature>
<keyword evidence="1" id="KW-0732">Signal</keyword>
<evidence type="ECO:0000313" key="3">
    <source>
        <dbReference type="Proteomes" id="UP001054902"/>
    </source>
</evidence>
<dbReference type="EMBL" id="BLLK01000025">
    <property type="protein sequence ID" value="GFH47889.1"/>
    <property type="molecule type" value="Genomic_DNA"/>
</dbReference>
<accession>A0AAD3CLH8</accession>